<dbReference type="Gene3D" id="3.40.50.1970">
    <property type="match status" value="1"/>
</dbReference>
<sequence>MATIHSTIISGAGASSALLPLLAGKTSILLVTDKNVGALEATQAIHRLLAAEGREVEVIDSVPAEPNHHDVTQIVSQLGASQPQMVVGIGGGSVLDVAKMLSVLLHPEAPSLTALLAASSRNDEFAHC</sequence>
<gene>
    <name evidence="4" type="ORF">NCTC5047_00534</name>
</gene>
<reference evidence="4 5" key="1">
    <citation type="submission" date="2018-06" db="EMBL/GenBank/DDBJ databases">
        <authorList>
            <consortium name="Pathogen Informatics"/>
            <person name="Doyle S."/>
        </authorList>
    </citation>
    <scope>NUCLEOTIDE SEQUENCE [LARGE SCALE GENOMIC DNA]</scope>
    <source>
        <strain evidence="4 5">NCTC5047</strain>
    </source>
</reference>
<name>A0A377XCK8_KLEPN</name>
<dbReference type="PANTHER" id="PTHR11496">
    <property type="entry name" value="ALCOHOL DEHYDROGENASE"/>
    <property type="match status" value="1"/>
</dbReference>
<dbReference type="PANTHER" id="PTHR11496:SF102">
    <property type="entry name" value="ALCOHOL DEHYDROGENASE 4"/>
    <property type="match status" value="1"/>
</dbReference>
<organism evidence="4 5">
    <name type="scientific">Klebsiella pneumoniae</name>
    <dbReference type="NCBI Taxonomy" id="573"/>
    <lineage>
        <taxon>Bacteria</taxon>
        <taxon>Pseudomonadati</taxon>
        <taxon>Pseudomonadota</taxon>
        <taxon>Gammaproteobacteria</taxon>
        <taxon>Enterobacterales</taxon>
        <taxon>Enterobacteriaceae</taxon>
        <taxon>Klebsiella/Raoultella group</taxon>
        <taxon>Klebsiella</taxon>
        <taxon>Klebsiella pneumoniae complex</taxon>
    </lineage>
</organism>
<evidence type="ECO:0000313" key="4">
    <source>
        <dbReference type="EMBL" id="STT72850.1"/>
    </source>
</evidence>
<dbReference type="InterPro" id="IPR001670">
    <property type="entry name" value="ADH_Fe/GldA"/>
</dbReference>
<dbReference type="AlphaFoldDB" id="A0A377XCK8"/>
<protein>
    <submittedName>
        <fullName evidence="4">Alcohol dehydrogenase</fullName>
    </submittedName>
</protein>
<feature type="domain" description="Alcohol dehydrogenase iron-type/glycerol dehydrogenase GldA" evidence="3">
    <location>
        <begin position="7"/>
        <end position="107"/>
    </location>
</feature>
<dbReference type="SUPFAM" id="SSF56796">
    <property type="entry name" value="Dehydroquinate synthase-like"/>
    <property type="match status" value="1"/>
</dbReference>
<evidence type="ECO:0000256" key="2">
    <source>
        <dbReference type="ARBA" id="ARBA00023002"/>
    </source>
</evidence>
<evidence type="ECO:0000256" key="1">
    <source>
        <dbReference type="ARBA" id="ARBA00007358"/>
    </source>
</evidence>
<evidence type="ECO:0000313" key="5">
    <source>
        <dbReference type="Proteomes" id="UP000254340"/>
    </source>
</evidence>
<proteinExistence type="inferred from homology"/>
<comment type="similarity">
    <text evidence="1">Belongs to the iron-containing alcohol dehydrogenase family.</text>
</comment>
<dbReference type="Pfam" id="PF00465">
    <property type="entry name" value="Fe-ADH"/>
    <property type="match status" value="1"/>
</dbReference>
<accession>A0A377XCK8</accession>
<dbReference type="InterPro" id="IPR039697">
    <property type="entry name" value="Alcohol_dehydrogenase_Fe"/>
</dbReference>
<dbReference type="Proteomes" id="UP000254340">
    <property type="component" value="Unassembled WGS sequence"/>
</dbReference>
<dbReference type="GO" id="GO:0004022">
    <property type="term" value="F:alcohol dehydrogenase (NAD+) activity"/>
    <property type="evidence" value="ECO:0007669"/>
    <property type="project" value="TreeGrafter"/>
</dbReference>
<keyword evidence="2" id="KW-0560">Oxidoreductase</keyword>
<dbReference type="EMBL" id="UGLH01000004">
    <property type="protein sequence ID" value="STT72850.1"/>
    <property type="molecule type" value="Genomic_DNA"/>
</dbReference>
<evidence type="ECO:0000259" key="3">
    <source>
        <dbReference type="Pfam" id="PF00465"/>
    </source>
</evidence>
<dbReference type="GO" id="GO:0046872">
    <property type="term" value="F:metal ion binding"/>
    <property type="evidence" value="ECO:0007669"/>
    <property type="project" value="InterPro"/>
</dbReference>